<sequence length="250" mass="28099">MKTINIIGSGNVAHHLVRALAELSNYKIQNVAVRSLDKIADFFPNDLIVPTIEDLKPADITLISVTDSAIAEVSERIPYKDALVVHTSGTTALEVLNDKNRKGVFYPLQTFSKNKEINFKEVPLCLEAVNTDDLIELKLLAEELSDKVFEISSEQRKSLHVAAVFVSNFTNHLYSIGNEICKENNIPFDILKPLINETADKINYLNPKDAQTGPAVRFDQKTIKAHQDFLTNKTYKEIYNLITQSIQKNV</sequence>
<dbReference type="Proteomes" id="UP000199036">
    <property type="component" value="Unassembled WGS sequence"/>
</dbReference>
<dbReference type="InterPro" id="IPR008927">
    <property type="entry name" value="6-PGluconate_DH-like_C_sf"/>
</dbReference>
<dbReference type="SUPFAM" id="SSF48179">
    <property type="entry name" value="6-phosphogluconate dehydrogenase C-terminal domain-like"/>
    <property type="match status" value="1"/>
</dbReference>
<dbReference type="AlphaFoldDB" id="A0A1I5D136"/>
<reference evidence="3" key="1">
    <citation type="submission" date="2016-10" db="EMBL/GenBank/DDBJ databases">
        <authorList>
            <person name="Varghese N."/>
            <person name="Submissions S."/>
        </authorList>
    </citation>
    <scope>NUCLEOTIDE SEQUENCE [LARGE SCALE GENOMIC DNA]</scope>
    <source>
        <strain evidence="3">DS-12</strain>
    </source>
</reference>
<evidence type="ECO:0000313" key="3">
    <source>
        <dbReference type="Proteomes" id="UP000199036"/>
    </source>
</evidence>
<feature type="domain" description="DUF2520" evidence="1">
    <location>
        <begin position="122"/>
        <end position="246"/>
    </location>
</feature>
<dbReference type="STRING" id="913024.SAMN05421741_11429"/>
<organism evidence="2 3">
    <name type="scientific">Paenimyroides ummariense</name>
    <dbReference type="NCBI Taxonomy" id="913024"/>
    <lineage>
        <taxon>Bacteria</taxon>
        <taxon>Pseudomonadati</taxon>
        <taxon>Bacteroidota</taxon>
        <taxon>Flavobacteriia</taxon>
        <taxon>Flavobacteriales</taxon>
        <taxon>Flavobacteriaceae</taxon>
        <taxon>Paenimyroides</taxon>
    </lineage>
</organism>
<dbReference type="SUPFAM" id="SSF51735">
    <property type="entry name" value="NAD(P)-binding Rossmann-fold domains"/>
    <property type="match status" value="1"/>
</dbReference>
<dbReference type="Pfam" id="PF10728">
    <property type="entry name" value="DUF2520"/>
    <property type="match status" value="1"/>
</dbReference>
<dbReference type="InterPro" id="IPR018931">
    <property type="entry name" value="DUF2520"/>
</dbReference>
<name>A0A1I5D136_9FLAO</name>
<dbReference type="OrthoDB" id="9810755at2"/>
<proteinExistence type="predicted"/>
<evidence type="ECO:0000259" key="1">
    <source>
        <dbReference type="Pfam" id="PF10728"/>
    </source>
</evidence>
<dbReference type="PANTHER" id="PTHR40459">
    <property type="entry name" value="CONSERVED HYPOTHETICAL ALANINE AND LEUCINE RICH PROTEIN"/>
    <property type="match status" value="1"/>
</dbReference>
<dbReference type="Gene3D" id="3.40.50.720">
    <property type="entry name" value="NAD(P)-binding Rossmann-like Domain"/>
    <property type="match status" value="1"/>
</dbReference>
<dbReference type="InterPro" id="IPR036291">
    <property type="entry name" value="NAD(P)-bd_dom_sf"/>
</dbReference>
<evidence type="ECO:0000313" key="2">
    <source>
        <dbReference type="EMBL" id="SFN92909.1"/>
    </source>
</evidence>
<dbReference type="InterPro" id="IPR037108">
    <property type="entry name" value="TM1727-like_C_sf"/>
</dbReference>
<dbReference type="PANTHER" id="PTHR40459:SF1">
    <property type="entry name" value="CONSERVED HYPOTHETICAL ALANINE AND LEUCINE RICH PROTEIN"/>
    <property type="match status" value="1"/>
</dbReference>
<dbReference type="EMBL" id="FOVI01000014">
    <property type="protein sequence ID" value="SFN92909.1"/>
    <property type="molecule type" value="Genomic_DNA"/>
</dbReference>
<accession>A0A1I5D136</accession>
<gene>
    <name evidence="2" type="ORF">SAMN05421741_11429</name>
</gene>
<protein>
    <submittedName>
        <fullName evidence="2">Predicted oxidoreductase, contains short-chain dehydrogenase (SDR) and DUF2520 domains</fullName>
    </submittedName>
</protein>
<dbReference type="Gene3D" id="1.10.1040.20">
    <property type="entry name" value="ProC-like, C-terminal domain"/>
    <property type="match status" value="1"/>
</dbReference>
<dbReference type="RefSeq" id="WP_091523760.1">
    <property type="nucleotide sequence ID" value="NZ_FOVI01000014.1"/>
</dbReference>
<keyword evidence="3" id="KW-1185">Reference proteome</keyword>